<keyword evidence="1" id="KW-1185">Reference proteome</keyword>
<dbReference type="Proteomes" id="UP000887572">
    <property type="component" value="Unplaced"/>
</dbReference>
<sequence length="164" mass="20053">MSFGLGRAESVTRLSEFEPRANPSLYRSSSLIDANRFTREIDRFSPHSASLAQHDSSSLWSSRMYRPSFVMDNHWFDKYYYFSPIYKGTQPYKCHVASHRLTFPSSWHQPYDYWRRVQHFWYDSDNDYAPLYRRMYEPFYGESAYTQRFWHRYRSHLLNNDVYE</sequence>
<organism evidence="1 2">
    <name type="scientific">Globodera rostochiensis</name>
    <name type="common">Golden nematode worm</name>
    <name type="synonym">Heterodera rostochiensis</name>
    <dbReference type="NCBI Taxonomy" id="31243"/>
    <lineage>
        <taxon>Eukaryota</taxon>
        <taxon>Metazoa</taxon>
        <taxon>Ecdysozoa</taxon>
        <taxon>Nematoda</taxon>
        <taxon>Chromadorea</taxon>
        <taxon>Rhabditida</taxon>
        <taxon>Tylenchina</taxon>
        <taxon>Tylenchomorpha</taxon>
        <taxon>Tylenchoidea</taxon>
        <taxon>Heteroderidae</taxon>
        <taxon>Heteroderinae</taxon>
        <taxon>Globodera</taxon>
    </lineage>
</organism>
<proteinExistence type="predicted"/>
<name>A0A914GTR2_GLORO</name>
<evidence type="ECO:0000313" key="2">
    <source>
        <dbReference type="WBParaSite" id="Gr19_v10_g11265.t1"/>
    </source>
</evidence>
<reference evidence="2" key="1">
    <citation type="submission" date="2022-11" db="UniProtKB">
        <authorList>
            <consortium name="WormBaseParasite"/>
        </authorList>
    </citation>
    <scope>IDENTIFICATION</scope>
</reference>
<accession>A0A914GTR2</accession>
<protein>
    <submittedName>
        <fullName evidence="2">Uncharacterized protein</fullName>
    </submittedName>
</protein>
<dbReference type="AlphaFoldDB" id="A0A914GTR2"/>
<dbReference type="WBParaSite" id="Gr19_v10_g11265.t1">
    <property type="protein sequence ID" value="Gr19_v10_g11265.t1"/>
    <property type="gene ID" value="Gr19_v10_g11265"/>
</dbReference>
<evidence type="ECO:0000313" key="1">
    <source>
        <dbReference type="Proteomes" id="UP000887572"/>
    </source>
</evidence>